<dbReference type="Gene3D" id="6.10.340.10">
    <property type="match status" value="1"/>
</dbReference>
<comment type="caution">
    <text evidence="1">The sequence shown here is derived from an EMBL/GenBank/DDBJ whole genome shotgun (WGS) entry which is preliminary data.</text>
</comment>
<evidence type="ECO:0000313" key="2">
    <source>
        <dbReference type="Proteomes" id="UP001242811"/>
    </source>
</evidence>
<proteinExistence type="predicted"/>
<keyword evidence="1" id="KW-0418">Kinase</keyword>
<keyword evidence="1" id="KW-0808">Transferase</keyword>
<dbReference type="Proteomes" id="UP001242811">
    <property type="component" value="Unassembled WGS sequence"/>
</dbReference>
<evidence type="ECO:0000313" key="1">
    <source>
        <dbReference type="EMBL" id="MDQ0495203.1"/>
    </source>
</evidence>
<name>A0ABU0L2X4_9BACL</name>
<accession>A0ABU0L2X4</accession>
<organism evidence="1 2">
    <name type="scientific">Paenibacillus brasilensis</name>
    <dbReference type="NCBI Taxonomy" id="128574"/>
    <lineage>
        <taxon>Bacteria</taxon>
        <taxon>Bacillati</taxon>
        <taxon>Bacillota</taxon>
        <taxon>Bacilli</taxon>
        <taxon>Bacillales</taxon>
        <taxon>Paenibacillaceae</taxon>
        <taxon>Paenibacillus</taxon>
    </lineage>
</organism>
<sequence length="63" mass="7281">MLLIALALGARLSGSITRPIVQLIQNMRKIEKGDLDRLEEEHSVRFPSPHRMRLACCIERIKR</sequence>
<dbReference type="EMBL" id="JAUSWA010000020">
    <property type="protein sequence ID" value="MDQ0495203.1"/>
    <property type="molecule type" value="Genomic_DNA"/>
</dbReference>
<protein>
    <submittedName>
        <fullName evidence="1">Nitrogen fixation/metabolism regulation signal transduction histidine kinase</fullName>
    </submittedName>
</protein>
<gene>
    <name evidence="1" type="ORF">QOZ95_003381</name>
</gene>
<dbReference type="GO" id="GO:0016301">
    <property type="term" value="F:kinase activity"/>
    <property type="evidence" value="ECO:0007669"/>
    <property type="project" value="UniProtKB-KW"/>
</dbReference>
<keyword evidence="2" id="KW-1185">Reference proteome</keyword>
<reference evidence="1 2" key="1">
    <citation type="submission" date="2023-07" db="EMBL/GenBank/DDBJ databases">
        <title>Genomic Encyclopedia of Type Strains, Phase IV (KMG-IV): sequencing the most valuable type-strain genomes for metagenomic binning, comparative biology and taxonomic classification.</title>
        <authorList>
            <person name="Goeker M."/>
        </authorList>
    </citation>
    <scope>NUCLEOTIDE SEQUENCE [LARGE SCALE GENOMIC DNA]</scope>
    <source>
        <strain evidence="1 2">DSM 14914</strain>
    </source>
</reference>